<name>A0A0A2HZC9_PENEN</name>
<dbReference type="Proteomes" id="UP000030143">
    <property type="component" value="Unassembled WGS sequence"/>
</dbReference>
<dbReference type="GeneID" id="27673354"/>
<dbReference type="EMBL" id="JQFZ01000283">
    <property type="protein sequence ID" value="KGO51582.1"/>
    <property type="molecule type" value="Genomic_DNA"/>
</dbReference>
<dbReference type="PhylomeDB" id="A0A0A2HZC9"/>
<dbReference type="OrthoDB" id="4432909at2759"/>
<evidence type="ECO:0000313" key="2">
    <source>
        <dbReference type="Proteomes" id="UP000030143"/>
    </source>
</evidence>
<dbReference type="VEuPathDB" id="FungiDB:PEXP_019990"/>
<evidence type="ECO:0000313" key="1">
    <source>
        <dbReference type="EMBL" id="KGO51582.1"/>
    </source>
</evidence>
<accession>A0A0A2HZC9</accession>
<gene>
    <name evidence="1" type="ORF">PEX2_006580</name>
</gene>
<comment type="caution">
    <text evidence="1">The sequence shown here is derived from an EMBL/GenBank/DDBJ whole genome shotgun (WGS) entry which is preliminary data.</text>
</comment>
<protein>
    <submittedName>
        <fullName evidence="1">Uncharacterized protein</fullName>
    </submittedName>
</protein>
<dbReference type="HOGENOM" id="CLU_665811_0_0_1"/>
<organism evidence="1 2">
    <name type="scientific">Penicillium expansum</name>
    <name type="common">Blue mold rot fungus</name>
    <dbReference type="NCBI Taxonomy" id="27334"/>
    <lineage>
        <taxon>Eukaryota</taxon>
        <taxon>Fungi</taxon>
        <taxon>Dikarya</taxon>
        <taxon>Ascomycota</taxon>
        <taxon>Pezizomycotina</taxon>
        <taxon>Eurotiomycetes</taxon>
        <taxon>Eurotiomycetidae</taxon>
        <taxon>Eurotiales</taxon>
        <taxon>Aspergillaceae</taxon>
        <taxon>Penicillium</taxon>
    </lineage>
</organism>
<dbReference type="InterPro" id="IPR023213">
    <property type="entry name" value="CAT-like_dom_sf"/>
</dbReference>
<sequence>MKPGPLDMGYGRPLEFTLSVVVRTNPSPLDFQFAADTLVSQWPVLNLRMDPLKTKFLDPKDPGDLAEVWEGRTLKQELSEIFDISSEPDSPQLIDSEGLDEVLNFGYGISHAWKQRVFSIRTVFLLDACIIGFKFLQPLCDANGAHQIVQAYCSLLRGERITHTLHGRPPLFLKSEVLEKCIEKIQYHQIADLHKHSMRRTWVAGIGALGKQIGRDICYPSARRVSKTLFIPRGQIQNWLKEAESIKAKVTEHDLVLAFIYSAALHPPTAHRFGLVIDISKQLQSEANLYNPWYMMPLPDPIPSSEYNTPSLVRLATHIRRAVHEGQQPECIGEIVNQHKSLKKSPMVPKSYGSRAAQPRIASWKSLPLYDLDVQGETPLFVQGSVDYCGLLRETKARLDDLLVTWKAQSPDGEDGGYWVHGRLPEGVWRRMADDLDC</sequence>
<dbReference type="AlphaFoldDB" id="A0A0A2HZC9"/>
<dbReference type="RefSeq" id="XP_016594507.1">
    <property type="nucleotide sequence ID" value="XM_016737935.1"/>
</dbReference>
<reference evidence="1 2" key="1">
    <citation type="journal article" date="2015" name="Mol. Plant Microbe Interact.">
        <title>Genome, transcriptome, and functional analyses of Penicillium expansum provide new insights into secondary metabolism and pathogenicity.</title>
        <authorList>
            <person name="Ballester A.R."/>
            <person name="Marcet-Houben M."/>
            <person name="Levin E."/>
            <person name="Sela N."/>
            <person name="Selma-Lazaro C."/>
            <person name="Carmona L."/>
            <person name="Wisniewski M."/>
            <person name="Droby S."/>
            <person name="Gonzalez-Candelas L."/>
            <person name="Gabaldon T."/>
        </authorList>
    </citation>
    <scope>NUCLEOTIDE SEQUENCE [LARGE SCALE GENOMIC DNA]</scope>
    <source>
        <strain evidence="1 2">MD-8</strain>
    </source>
</reference>
<proteinExistence type="predicted"/>
<dbReference type="Gene3D" id="3.30.559.10">
    <property type="entry name" value="Chloramphenicol acetyltransferase-like domain"/>
    <property type="match status" value="1"/>
</dbReference>
<keyword evidence="2" id="KW-1185">Reference proteome</keyword>